<accession>A0A2I0ISJ6</accession>
<gene>
    <name evidence="2" type="ORF">CRG98_032602</name>
</gene>
<organism evidence="2 3">
    <name type="scientific">Punica granatum</name>
    <name type="common">Pomegranate</name>
    <dbReference type="NCBI Taxonomy" id="22663"/>
    <lineage>
        <taxon>Eukaryota</taxon>
        <taxon>Viridiplantae</taxon>
        <taxon>Streptophyta</taxon>
        <taxon>Embryophyta</taxon>
        <taxon>Tracheophyta</taxon>
        <taxon>Spermatophyta</taxon>
        <taxon>Magnoliopsida</taxon>
        <taxon>eudicotyledons</taxon>
        <taxon>Gunneridae</taxon>
        <taxon>Pentapetalae</taxon>
        <taxon>rosids</taxon>
        <taxon>malvids</taxon>
        <taxon>Myrtales</taxon>
        <taxon>Lythraceae</taxon>
        <taxon>Punica</taxon>
    </lineage>
</organism>
<dbReference type="AlphaFoldDB" id="A0A2I0ISJ6"/>
<keyword evidence="3" id="KW-1185">Reference proteome</keyword>
<evidence type="ECO:0000313" key="3">
    <source>
        <dbReference type="Proteomes" id="UP000233551"/>
    </source>
</evidence>
<name>A0A2I0ISJ6_PUNGR</name>
<evidence type="ECO:0000313" key="2">
    <source>
        <dbReference type="EMBL" id="PKI46977.1"/>
    </source>
</evidence>
<comment type="caution">
    <text evidence="2">The sequence shown here is derived from an EMBL/GenBank/DDBJ whole genome shotgun (WGS) entry which is preliminary data.</text>
</comment>
<feature type="compositionally biased region" description="Polar residues" evidence="1">
    <location>
        <begin position="28"/>
        <end position="45"/>
    </location>
</feature>
<sequence>MEEEEEEKVEIQQSKGSPNSIKGDAFFFQSQSSHFIVTDENGQNNTKEDRGGGCRRQTENDNSKSGASVRVDWRDCCVSPSQRC</sequence>
<reference evidence="2 3" key="1">
    <citation type="submission" date="2017-11" db="EMBL/GenBank/DDBJ databases">
        <title>De-novo sequencing of pomegranate (Punica granatum L.) genome.</title>
        <authorList>
            <person name="Akparov Z."/>
            <person name="Amiraslanov A."/>
            <person name="Hajiyeva S."/>
            <person name="Abbasov M."/>
            <person name="Kaur K."/>
            <person name="Hamwieh A."/>
            <person name="Solovyev V."/>
            <person name="Salamov A."/>
            <person name="Braich B."/>
            <person name="Kosarev P."/>
            <person name="Mahmoud A."/>
            <person name="Hajiyev E."/>
            <person name="Babayeva S."/>
            <person name="Izzatullayeva V."/>
            <person name="Mammadov A."/>
            <person name="Mammadov A."/>
            <person name="Sharifova S."/>
            <person name="Ojaghi J."/>
            <person name="Eynullazada K."/>
            <person name="Bayramov B."/>
            <person name="Abdulazimova A."/>
            <person name="Shahmuradov I."/>
        </authorList>
    </citation>
    <scope>NUCLEOTIDE SEQUENCE [LARGE SCALE GENOMIC DNA]</scope>
    <source>
        <strain evidence="3">cv. AG2017</strain>
        <tissue evidence="2">Leaf</tissue>
    </source>
</reference>
<dbReference type="EMBL" id="PGOL01002562">
    <property type="protein sequence ID" value="PKI46977.1"/>
    <property type="molecule type" value="Genomic_DNA"/>
</dbReference>
<feature type="region of interest" description="Disordered" evidence="1">
    <location>
        <begin position="1"/>
        <end position="68"/>
    </location>
</feature>
<proteinExistence type="predicted"/>
<protein>
    <submittedName>
        <fullName evidence="2">Uncharacterized protein</fullName>
    </submittedName>
</protein>
<evidence type="ECO:0000256" key="1">
    <source>
        <dbReference type="SAM" id="MobiDB-lite"/>
    </source>
</evidence>
<dbReference type="Proteomes" id="UP000233551">
    <property type="component" value="Unassembled WGS sequence"/>
</dbReference>
<feature type="compositionally biased region" description="Basic and acidic residues" evidence="1">
    <location>
        <begin position="46"/>
        <end position="62"/>
    </location>
</feature>
<feature type="compositionally biased region" description="Polar residues" evidence="1">
    <location>
        <begin position="11"/>
        <end position="20"/>
    </location>
</feature>